<accession>A0AAV4LKC8</accession>
<keyword evidence="7" id="KW-0732">Signal</keyword>
<dbReference type="PRINTS" id="PR00725">
    <property type="entry name" value="DADACBPTASE1"/>
</dbReference>
<feature type="active site" description="Acyl-ester intermediate" evidence="13">
    <location>
        <position position="80"/>
    </location>
</feature>
<evidence type="ECO:0000256" key="2">
    <source>
        <dbReference type="ARBA" id="ARBA00004752"/>
    </source>
</evidence>
<dbReference type="InterPro" id="IPR018044">
    <property type="entry name" value="Peptidase_S11"/>
</dbReference>
<keyword evidence="11" id="KW-0961">Cell wall biogenesis/degradation</keyword>
<sequence>MRSAVHNRMLKSVVLIFMLLLSSVISIPSTWAAEHRPKGKAEQKAGVDLAKSAVSAVVMDAATGQVLFEKNMHEKLPPASITKIMSMLLIMEALESGRIKLTDRVRASEHAASMGGSQIFLEPGEQMTVDEMMKGIAVASANDATVAMAEHIAGSEEEFVKMMNERAEQLGLKNTHFKNSNGLPVAGHYTSAYDIALMSRELLKHEQILKWTSIYSDYLRKDSEKPFWLVNTNKLIRYYPGMDGLKTGFTGEAKYCLSATAKRGDFRVITVVMGEPTSPQRNAEISQMMDWAFSQFTSKTFYKAGQVVEKVKLDKGNEPSVQLVAADTLGVVMKKGEKSDAYTKQITFKECKAPVKKGQVLGAVVIYKDGKEVGRTSIVAANDIGKAGFWKMFKRTVDSWLTFGQAS</sequence>
<organism evidence="17 18">
    <name type="scientific">Collibacillus ludicampi</name>
    <dbReference type="NCBI Taxonomy" id="2771369"/>
    <lineage>
        <taxon>Bacteria</taxon>
        <taxon>Bacillati</taxon>
        <taxon>Bacillota</taxon>
        <taxon>Bacilli</taxon>
        <taxon>Bacillales</taxon>
        <taxon>Alicyclobacillaceae</taxon>
        <taxon>Collibacillus</taxon>
    </lineage>
</organism>
<dbReference type="Pfam" id="PF00768">
    <property type="entry name" value="Peptidase_S11"/>
    <property type="match status" value="1"/>
</dbReference>
<keyword evidence="18" id="KW-1185">Reference proteome</keyword>
<comment type="function">
    <text evidence="1">Removes C-terminal D-alanyl residues from sugar-peptide cell wall precursors.</text>
</comment>
<dbReference type="SUPFAM" id="SSF56601">
    <property type="entry name" value="beta-lactamase/transpeptidase-like"/>
    <property type="match status" value="1"/>
</dbReference>
<dbReference type="InterPro" id="IPR012338">
    <property type="entry name" value="Beta-lactam/transpept-like"/>
</dbReference>
<reference evidence="17" key="1">
    <citation type="journal article" date="2023" name="Int. J. Syst. Evol. Microbiol.">
        <title>Collibacillus ludicampi gen. nov., sp. nov., a new soil bacterium of the family Alicyclobacillaceae.</title>
        <authorList>
            <person name="Jojima T."/>
            <person name="Ioku Y."/>
            <person name="Fukuta Y."/>
            <person name="Shirasaka N."/>
            <person name="Matsumura Y."/>
            <person name="Mori M."/>
        </authorList>
    </citation>
    <scope>NUCLEOTIDE SEQUENCE</scope>
    <source>
        <strain evidence="17">TP075</strain>
    </source>
</reference>
<dbReference type="PANTHER" id="PTHR21581">
    <property type="entry name" value="D-ALANYL-D-ALANINE CARBOXYPEPTIDASE"/>
    <property type="match status" value="1"/>
</dbReference>
<evidence type="ECO:0000256" key="3">
    <source>
        <dbReference type="ARBA" id="ARBA00007164"/>
    </source>
</evidence>
<dbReference type="PANTHER" id="PTHR21581:SF6">
    <property type="entry name" value="TRAFFICKING PROTEIN PARTICLE COMPLEX SUBUNIT 12"/>
    <property type="match status" value="1"/>
</dbReference>
<evidence type="ECO:0000256" key="10">
    <source>
        <dbReference type="ARBA" id="ARBA00022984"/>
    </source>
</evidence>
<comment type="catalytic activity">
    <reaction evidence="12">
        <text>Preferential cleavage: (Ac)2-L-Lys-D-Ala-|-D-Ala. Also transpeptidation of peptidyl-alanyl moieties that are N-acyl substituents of D-alanine.</text>
        <dbReference type="EC" id="3.4.16.4"/>
    </reaction>
</comment>
<keyword evidence="8" id="KW-0378">Hydrolase</keyword>
<evidence type="ECO:0000256" key="15">
    <source>
        <dbReference type="RuleBase" id="RU004016"/>
    </source>
</evidence>
<dbReference type="InterPro" id="IPR001967">
    <property type="entry name" value="Peptidase_S11_N"/>
</dbReference>
<dbReference type="GO" id="GO:0071555">
    <property type="term" value="P:cell wall organization"/>
    <property type="evidence" value="ECO:0007669"/>
    <property type="project" value="UniProtKB-KW"/>
</dbReference>
<keyword evidence="6" id="KW-0645">Protease</keyword>
<dbReference type="Gene3D" id="2.60.410.10">
    <property type="entry name" value="D-Ala-D-Ala carboxypeptidase, C-terminal domain"/>
    <property type="match status" value="1"/>
</dbReference>
<proteinExistence type="inferred from homology"/>
<evidence type="ECO:0000256" key="7">
    <source>
        <dbReference type="ARBA" id="ARBA00022729"/>
    </source>
</evidence>
<evidence type="ECO:0000256" key="6">
    <source>
        <dbReference type="ARBA" id="ARBA00022670"/>
    </source>
</evidence>
<dbReference type="SUPFAM" id="SSF69189">
    <property type="entry name" value="Penicillin-binding protein associated domain"/>
    <property type="match status" value="1"/>
</dbReference>
<feature type="active site" description="Proton acceptor" evidence="13">
    <location>
        <position position="83"/>
    </location>
</feature>
<evidence type="ECO:0000256" key="12">
    <source>
        <dbReference type="ARBA" id="ARBA00034000"/>
    </source>
</evidence>
<dbReference type="EC" id="3.4.16.4" evidence="4"/>
<evidence type="ECO:0000259" key="16">
    <source>
        <dbReference type="SMART" id="SM00936"/>
    </source>
</evidence>
<evidence type="ECO:0000256" key="8">
    <source>
        <dbReference type="ARBA" id="ARBA00022801"/>
    </source>
</evidence>
<evidence type="ECO:0000256" key="11">
    <source>
        <dbReference type="ARBA" id="ARBA00023316"/>
    </source>
</evidence>
<comment type="similarity">
    <text evidence="3 15">Belongs to the peptidase S11 family.</text>
</comment>
<evidence type="ECO:0000256" key="1">
    <source>
        <dbReference type="ARBA" id="ARBA00003217"/>
    </source>
</evidence>
<dbReference type="AlphaFoldDB" id="A0AAV4LKC8"/>
<comment type="caution">
    <text evidence="17">The sequence shown here is derived from an EMBL/GenBank/DDBJ whole genome shotgun (WGS) entry which is preliminary data.</text>
</comment>
<dbReference type="Gene3D" id="3.40.710.10">
    <property type="entry name" value="DD-peptidase/beta-lactamase superfamily"/>
    <property type="match status" value="1"/>
</dbReference>
<feature type="active site" evidence="13">
    <location>
        <position position="140"/>
    </location>
</feature>
<feature type="domain" description="Peptidase S11 D-Ala-D-Ala carboxypeptidase A C-terminal" evidence="16">
    <location>
        <begin position="296"/>
        <end position="386"/>
    </location>
</feature>
<dbReference type="Pfam" id="PF07943">
    <property type="entry name" value="PBP5_C"/>
    <property type="match status" value="1"/>
</dbReference>
<evidence type="ECO:0000256" key="13">
    <source>
        <dbReference type="PIRSR" id="PIRSR618044-1"/>
    </source>
</evidence>
<evidence type="ECO:0000256" key="9">
    <source>
        <dbReference type="ARBA" id="ARBA00022960"/>
    </source>
</evidence>
<comment type="pathway">
    <text evidence="2">Cell wall biogenesis; peptidoglycan biosynthesis.</text>
</comment>
<dbReference type="GO" id="GO:0009252">
    <property type="term" value="P:peptidoglycan biosynthetic process"/>
    <property type="evidence" value="ECO:0007669"/>
    <property type="project" value="UniProtKB-KW"/>
</dbReference>
<name>A0AAV4LKC8_9BACL</name>
<dbReference type="GO" id="GO:0008360">
    <property type="term" value="P:regulation of cell shape"/>
    <property type="evidence" value="ECO:0007669"/>
    <property type="project" value="UniProtKB-KW"/>
</dbReference>
<keyword evidence="10" id="KW-0573">Peptidoglycan synthesis</keyword>
<dbReference type="InterPro" id="IPR037167">
    <property type="entry name" value="Peptidase_S11_C_sf"/>
</dbReference>
<dbReference type="GO" id="GO:0006508">
    <property type="term" value="P:proteolysis"/>
    <property type="evidence" value="ECO:0007669"/>
    <property type="project" value="UniProtKB-KW"/>
</dbReference>
<evidence type="ECO:0000256" key="5">
    <source>
        <dbReference type="ARBA" id="ARBA00022645"/>
    </source>
</evidence>
<evidence type="ECO:0000313" key="18">
    <source>
        <dbReference type="Proteomes" id="UP001057291"/>
    </source>
</evidence>
<dbReference type="GO" id="GO:0009002">
    <property type="term" value="F:serine-type D-Ala-D-Ala carboxypeptidase activity"/>
    <property type="evidence" value="ECO:0007669"/>
    <property type="project" value="UniProtKB-EC"/>
</dbReference>
<dbReference type="InterPro" id="IPR012907">
    <property type="entry name" value="Peptidase_S11_C"/>
</dbReference>
<keyword evidence="5 17" id="KW-0121">Carboxypeptidase</keyword>
<dbReference type="InterPro" id="IPR015956">
    <property type="entry name" value="Peniciliin-bd_prot_C_sf"/>
</dbReference>
<evidence type="ECO:0000256" key="4">
    <source>
        <dbReference type="ARBA" id="ARBA00012448"/>
    </source>
</evidence>
<evidence type="ECO:0000313" key="17">
    <source>
        <dbReference type="EMBL" id="GIM48287.1"/>
    </source>
</evidence>
<dbReference type="EMBL" id="BOQE01000001">
    <property type="protein sequence ID" value="GIM48287.1"/>
    <property type="molecule type" value="Genomic_DNA"/>
</dbReference>
<feature type="binding site" evidence="14">
    <location>
        <position position="246"/>
    </location>
    <ligand>
        <name>substrate</name>
    </ligand>
</feature>
<gene>
    <name evidence="17" type="primary">dacF_2</name>
    <name evidence="17" type="ORF">DNHGIG_38360</name>
</gene>
<dbReference type="SMART" id="SM00936">
    <property type="entry name" value="PBP5_C"/>
    <property type="match status" value="1"/>
</dbReference>
<dbReference type="Proteomes" id="UP001057291">
    <property type="component" value="Unassembled WGS sequence"/>
</dbReference>
<keyword evidence="9" id="KW-0133">Cell shape</keyword>
<protein>
    <recommendedName>
        <fullName evidence="4">serine-type D-Ala-D-Ala carboxypeptidase</fullName>
        <ecNumber evidence="4">3.4.16.4</ecNumber>
    </recommendedName>
</protein>
<evidence type="ECO:0000256" key="14">
    <source>
        <dbReference type="PIRSR" id="PIRSR618044-2"/>
    </source>
</evidence>